<evidence type="ECO:0000256" key="4">
    <source>
        <dbReference type="ARBA" id="ARBA00022664"/>
    </source>
</evidence>
<comment type="caution">
    <text evidence="14">The sequence shown here is derived from an EMBL/GenBank/DDBJ whole genome shotgun (WGS) entry which is preliminary data.</text>
</comment>
<comment type="similarity">
    <text evidence="3 12">Belongs to the eukaryotic ribosomal protein eL8 family.</text>
</comment>
<dbReference type="InterPro" id="IPR004037">
    <property type="entry name" value="Ribosomal_eL8-like_CS"/>
</dbReference>
<evidence type="ECO:0000256" key="12">
    <source>
        <dbReference type="RuleBase" id="RU366039"/>
    </source>
</evidence>
<dbReference type="Gene3D" id="3.30.1330.30">
    <property type="match status" value="1"/>
</dbReference>
<dbReference type="PANTHER" id="PTHR13073">
    <property type="entry name" value="BLOC-1 COMPLEX SUBUNIT 1"/>
    <property type="match status" value="1"/>
</dbReference>
<dbReference type="InterPro" id="IPR029064">
    <property type="entry name" value="Ribosomal_eL30-like_sf"/>
</dbReference>
<dbReference type="Pfam" id="PF06320">
    <property type="entry name" value="GCN5L1"/>
    <property type="match status" value="1"/>
</dbReference>
<feature type="domain" description="Ribosomal protein eL8/eL30/eS12/Gadd45" evidence="13">
    <location>
        <begin position="137"/>
        <end position="226"/>
    </location>
</feature>
<comment type="function">
    <text evidence="10 12">Common component of the spliceosome and rRNA processing machinery. In association with the spliceosomal U4/U6.U5 tri-snRNP particle, required for splicing of pre-mRNA. In association with box C/D snoRNPs, required for processing of pre-ribosomal RNA (rRNA) and site-specific 2'-O-methylation of substrate RNAs. Essential for the accumulation and stability of U4 snRNA, U6 snRNA, and box C/D snoRNAs.</text>
</comment>
<dbReference type="InterPro" id="IPR018492">
    <property type="entry name" value="Ribosomal_eL8/Nhp2"/>
</dbReference>
<evidence type="ECO:0000256" key="8">
    <source>
        <dbReference type="ARBA" id="ARBA00023242"/>
    </source>
</evidence>
<dbReference type="GO" id="GO:0016197">
    <property type="term" value="P:endosomal transport"/>
    <property type="evidence" value="ECO:0007669"/>
    <property type="project" value="TreeGrafter"/>
</dbReference>
<keyword evidence="7" id="KW-0508">mRNA splicing</keyword>
<dbReference type="PANTHER" id="PTHR13073:SF0">
    <property type="entry name" value="BIOGENESIS OF LYSOSOME-RELATED ORGANELLES COMPLEX 1 SUBUNIT 1"/>
    <property type="match status" value="1"/>
</dbReference>
<dbReference type="AlphaFoldDB" id="A0A9P6EZ96"/>
<dbReference type="InterPro" id="IPR004038">
    <property type="entry name" value="Ribosomal_eL8/eL30/eS12/Gad45"/>
</dbReference>
<dbReference type="PRINTS" id="PR00883">
    <property type="entry name" value="NUCLEARHMG"/>
</dbReference>
<reference evidence="14" key="1">
    <citation type="journal article" date="2020" name="Fungal Divers.">
        <title>Resolving the Mortierellaceae phylogeny through synthesis of multi-gene phylogenetics and phylogenomics.</title>
        <authorList>
            <person name="Vandepol N."/>
            <person name="Liber J."/>
            <person name="Desiro A."/>
            <person name="Na H."/>
            <person name="Kennedy M."/>
            <person name="Barry K."/>
            <person name="Grigoriev I.V."/>
            <person name="Miller A.N."/>
            <person name="O'Donnell K."/>
            <person name="Stajich J.E."/>
            <person name="Bonito G."/>
        </authorList>
    </citation>
    <scope>NUCLEOTIDE SEQUENCE</scope>
    <source>
        <strain evidence="14">NRRL 2591</strain>
    </source>
</reference>
<dbReference type="GO" id="GO:0003723">
    <property type="term" value="F:RNA binding"/>
    <property type="evidence" value="ECO:0007669"/>
    <property type="project" value="UniProtKB-UniRule"/>
</dbReference>
<gene>
    <name evidence="14" type="primary">NHP2L1_1</name>
    <name evidence="14" type="ORF">EC957_006330</name>
</gene>
<evidence type="ECO:0000256" key="7">
    <source>
        <dbReference type="ARBA" id="ARBA00023187"/>
    </source>
</evidence>
<evidence type="ECO:0000256" key="6">
    <source>
        <dbReference type="ARBA" id="ARBA00022884"/>
    </source>
</evidence>
<sequence length="243" mass="26760">MSLGRLVKEHQTKNAALKRESEHLRKEAIQSVGQFSDAIADTLSGRVSQVFLNQKDLEQEARNLSLQTARYSKQTAQWLALVDQFGSALKELGDVQNWVQVIQRDMEQVTNSLEESGAAEVNPKAWPLADAALTNSIMDLVQQASHYKQLKKGANEATKTLNRGIAEFIVMTADTEPIEILLHLPLLCEDKNVPYVFVPSKTALGRACGVSRPVIAASVTSNEGSDLKAQILAIKLQIEKLLI</sequence>
<evidence type="ECO:0000256" key="1">
    <source>
        <dbReference type="ARBA" id="ARBA00004604"/>
    </source>
</evidence>
<dbReference type="GO" id="GO:0046540">
    <property type="term" value="C:U4/U6 x U5 tri-snRNP complex"/>
    <property type="evidence" value="ECO:0007669"/>
    <property type="project" value="UniProtKB-UniRule"/>
</dbReference>
<evidence type="ECO:0000256" key="5">
    <source>
        <dbReference type="ARBA" id="ARBA00022728"/>
    </source>
</evidence>
<dbReference type="Proteomes" id="UP000723463">
    <property type="component" value="Unassembled WGS sequence"/>
</dbReference>
<keyword evidence="9 12" id="KW-0687">Ribonucleoprotein</keyword>
<evidence type="ECO:0000256" key="11">
    <source>
        <dbReference type="ARBA" id="ARBA00040411"/>
    </source>
</evidence>
<protein>
    <recommendedName>
        <fullName evidence="11 12">13 kDa ribonucleoprotein-associated protein</fullName>
    </recommendedName>
</protein>
<dbReference type="GO" id="GO:0042254">
    <property type="term" value="P:ribosome biogenesis"/>
    <property type="evidence" value="ECO:0007669"/>
    <property type="project" value="InterPro"/>
</dbReference>
<dbReference type="InterPro" id="IPR009395">
    <property type="entry name" value="BLOC1S1"/>
</dbReference>
<dbReference type="SUPFAM" id="SSF55315">
    <property type="entry name" value="L30e-like"/>
    <property type="match status" value="1"/>
</dbReference>
<comment type="similarity">
    <text evidence="2">Belongs to the BLOC1S1 family.</text>
</comment>
<accession>A0A9P6EZ96</accession>
<dbReference type="GO" id="GO:0000398">
    <property type="term" value="P:mRNA splicing, via spliceosome"/>
    <property type="evidence" value="ECO:0007669"/>
    <property type="project" value="UniProtKB-UniRule"/>
</dbReference>
<evidence type="ECO:0000256" key="2">
    <source>
        <dbReference type="ARBA" id="ARBA00007133"/>
    </source>
</evidence>
<evidence type="ECO:0000313" key="15">
    <source>
        <dbReference type="Proteomes" id="UP000723463"/>
    </source>
</evidence>
<proteinExistence type="inferred from homology"/>
<dbReference type="FunFam" id="3.30.1330.30:FF:000002">
    <property type="entry name" value="NHP2-like protein 1 homolog"/>
    <property type="match status" value="1"/>
</dbReference>
<keyword evidence="15" id="KW-1185">Reference proteome</keyword>
<evidence type="ECO:0000259" key="13">
    <source>
        <dbReference type="Pfam" id="PF01248"/>
    </source>
</evidence>
<evidence type="ECO:0000256" key="3">
    <source>
        <dbReference type="ARBA" id="ARBA00007337"/>
    </source>
</evidence>
<dbReference type="CDD" id="cd21104">
    <property type="entry name" value="SNU13"/>
    <property type="match status" value="1"/>
</dbReference>
<keyword evidence="6 12" id="KW-0694">RNA-binding</keyword>
<organism evidence="14 15">
    <name type="scientific">Mortierella hygrophila</name>
    <dbReference type="NCBI Taxonomy" id="979708"/>
    <lineage>
        <taxon>Eukaryota</taxon>
        <taxon>Fungi</taxon>
        <taxon>Fungi incertae sedis</taxon>
        <taxon>Mucoromycota</taxon>
        <taxon>Mortierellomycotina</taxon>
        <taxon>Mortierellomycetes</taxon>
        <taxon>Mortierellales</taxon>
        <taxon>Mortierellaceae</taxon>
        <taxon>Mortierella</taxon>
    </lineage>
</organism>
<dbReference type="GO" id="GO:0005730">
    <property type="term" value="C:nucleolus"/>
    <property type="evidence" value="ECO:0007669"/>
    <property type="project" value="UniProtKB-SubCell"/>
</dbReference>
<evidence type="ECO:0000256" key="10">
    <source>
        <dbReference type="ARBA" id="ARBA00037456"/>
    </source>
</evidence>
<evidence type="ECO:0000313" key="14">
    <source>
        <dbReference type="EMBL" id="KAF9538692.1"/>
    </source>
</evidence>
<dbReference type="Pfam" id="PF01248">
    <property type="entry name" value="Ribosomal_L7Ae"/>
    <property type="match status" value="1"/>
</dbReference>
<dbReference type="EMBL" id="JAAAXW010000290">
    <property type="protein sequence ID" value="KAF9538692.1"/>
    <property type="molecule type" value="Genomic_DNA"/>
</dbReference>
<keyword evidence="8 12" id="KW-0539">Nucleus</keyword>
<keyword evidence="4" id="KW-0507">mRNA processing</keyword>
<dbReference type="GO" id="GO:0031083">
    <property type="term" value="C:BLOC-1 complex"/>
    <property type="evidence" value="ECO:0007669"/>
    <property type="project" value="InterPro"/>
</dbReference>
<name>A0A9P6EZ96_9FUNG</name>
<comment type="subcellular location">
    <subcellularLocation>
        <location evidence="1 12">Nucleus</location>
        <location evidence="1 12">Nucleolus</location>
    </subcellularLocation>
</comment>
<dbReference type="InterPro" id="IPR002415">
    <property type="entry name" value="H/ACA_rnp_Nhp2-like"/>
</dbReference>
<evidence type="ECO:0000256" key="9">
    <source>
        <dbReference type="ARBA" id="ARBA00023274"/>
    </source>
</evidence>
<dbReference type="GO" id="GO:0005681">
    <property type="term" value="C:spliceosomal complex"/>
    <property type="evidence" value="ECO:0007669"/>
    <property type="project" value="UniProtKB-KW"/>
</dbReference>
<dbReference type="PRINTS" id="PR00881">
    <property type="entry name" value="L7ARS6FAMILY"/>
</dbReference>
<keyword evidence="5" id="KW-0747">Spliceosome</keyword>
<dbReference type="PROSITE" id="PS01082">
    <property type="entry name" value="RIBOSOMAL_L7AE"/>
    <property type="match status" value="1"/>
</dbReference>
<comment type="subunit">
    <text evidence="12">Component of the U3 snoRNP particle. Binds to the C'/D and B/C motifs in U3 snoRNA. Component of the 25S U4/U6.U5 tri-snRNP particle, a subcomplex of the spliceosome. Binds to the 5' stem-loop of U4 snRNA.</text>
</comment>